<feature type="region of interest" description="Disordered" evidence="1">
    <location>
        <begin position="115"/>
        <end position="160"/>
    </location>
</feature>
<dbReference type="RefSeq" id="WP_345676947.1">
    <property type="nucleotide sequence ID" value="NZ_BAABHS010000013.1"/>
</dbReference>
<keyword evidence="4" id="KW-1185">Reference proteome</keyword>
<feature type="compositionally biased region" description="Pro residues" evidence="1">
    <location>
        <begin position="34"/>
        <end position="49"/>
    </location>
</feature>
<feature type="compositionally biased region" description="Gly residues" evidence="1">
    <location>
        <begin position="24"/>
        <end position="33"/>
    </location>
</feature>
<reference evidence="4" key="1">
    <citation type="journal article" date="2019" name="Int. J. Syst. Evol. Microbiol.">
        <title>The Global Catalogue of Microorganisms (GCM) 10K type strain sequencing project: providing services to taxonomists for standard genome sequencing and annotation.</title>
        <authorList>
            <consortium name="The Broad Institute Genomics Platform"/>
            <consortium name="The Broad Institute Genome Sequencing Center for Infectious Disease"/>
            <person name="Wu L."/>
            <person name="Ma J."/>
        </authorList>
    </citation>
    <scope>NUCLEOTIDE SEQUENCE [LARGE SCALE GENOMIC DNA]</scope>
    <source>
        <strain evidence="4">JCM 17986</strain>
    </source>
</reference>
<sequence>MSTGDGGYPGWSGPPGGGPPHSGYPGGPVGGYPAGPPPGGGYGSPPPPGGGYGNPGPGSPGGFGSPPPGYPAGPGGPGYPPPPNRGKRTPVIVAIVGVLVVAIVAVVLVFALKDDDKGGSATPTKSPSAPPTSASPTARPPEQLALPGTLNGKSPLADADVPPQVAQVTTIFGQDFDDVATKVYGQVSDPQAMMVTIGTKRTTVPSDFVTTFVPKAAATEQTATWTRPGTLRCWTSGGASVCLWGDSRHMLYVSSPKSISGTVAVLEKIYLGQAS</sequence>
<gene>
    <name evidence="3" type="ORF">GCM10023205_40260</name>
</gene>
<proteinExistence type="predicted"/>
<evidence type="ECO:0000256" key="1">
    <source>
        <dbReference type="SAM" id="MobiDB-lite"/>
    </source>
</evidence>
<feature type="compositionally biased region" description="Low complexity" evidence="1">
    <location>
        <begin position="120"/>
        <end position="141"/>
    </location>
</feature>
<keyword evidence="2" id="KW-1133">Transmembrane helix</keyword>
<evidence type="ECO:0000256" key="2">
    <source>
        <dbReference type="SAM" id="Phobius"/>
    </source>
</evidence>
<feature type="region of interest" description="Disordered" evidence="1">
    <location>
        <begin position="1"/>
        <end position="83"/>
    </location>
</feature>
<accession>A0ABP9HH64</accession>
<comment type="caution">
    <text evidence="3">The sequence shown here is derived from an EMBL/GenBank/DDBJ whole genome shotgun (WGS) entry which is preliminary data.</text>
</comment>
<feature type="compositionally biased region" description="Gly residues" evidence="1">
    <location>
        <begin position="1"/>
        <end position="15"/>
    </location>
</feature>
<keyword evidence="2" id="KW-0472">Membrane</keyword>
<keyword evidence="2" id="KW-0812">Transmembrane</keyword>
<name>A0ABP9HH64_9ACTN</name>
<evidence type="ECO:0000313" key="3">
    <source>
        <dbReference type="EMBL" id="GAA4970587.1"/>
    </source>
</evidence>
<feature type="compositionally biased region" description="Gly residues" evidence="1">
    <location>
        <begin position="50"/>
        <end position="64"/>
    </location>
</feature>
<dbReference type="Proteomes" id="UP001500466">
    <property type="component" value="Unassembled WGS sequence"/>
</dbReference>
<organism evidence="3 4">
    <name type="scientific">Yinghuangia aomiensis</name>
    <dbReference type="NCBI Taxonomy" id="676205"/>
    <lineage>
        <taxon>Bacteria</taxon>
        <taxon>Bacillati</taxon>
        <taxon>Actinomycetota</taxon>
        <taxon>Actinomycetes</taxon>
        <taxon>Kitasatosporales</taxon>
        <taxon>Streptomycetaceae</taxon>
        <taxon>Yinghuangia</taxon>
    </lineage>
</organism>
<protein>
    <submittedName>
        <fullName evidence="3">Uncharacterized protein</fullName>
    </submittedName>
</protein>
<feature type="transmembrane region" description="Helical" evidence="2">
    <location>
        <begin position="91"/>
        <end position="112"/>
    </location>
</feature>
<evidence type="ECO:0000313" key="4">
    <source>
        <dbReference type="Proteomes" id="UP001500466"/>
    </source>
</evidence>
<dbReference type="EMBL" id="BAABHS010000013">
    <property type="protein sequence ID" value="GAA4970587.1"/>
    <property type="molecule type" value="Genomic_DNA"/>
</dbReference>